<dbReference type="HOGENOM" id="CLU_2047612_0_0_6"/>
<evidence type="ECO:0000313" key="1">
    <source>
        <dbReference type="EMBL" id="AFH93756.1"/>
    </source>
</evidence>
<dbReference type="KEGG" id="psi:S70_09480"/>
<evidence type="ECO:0000313" key="2">
    <source>
        <dbReference type="EMBL" id="AFH94761.1"/>
    </source>
</evidence>
<name>A0A140NNK4_PROSM</name>
<reference evidence="1 3" key="1">
    <citation type="journal article" date="2012" name="J. Bacteriol.">
        <title>Complete Genome Sequence of Providencia stuartii Clinical Isolate MRSN 2154.</title>
        <authorList>
            <person name="Clifford R.J."/>
            <person name="Hang J."/>
            <person name="Riley M.C."/>
            <person name="Onmus-Leone F."/>
            <person name="Kuschner R.A."/>
            <person name="Lesho E.P."/>
            <person name="Waterman P.E."/>
        </authorList>
    </citation>
    <scope>NUCLEOTIDE SEQUENCE [LARGE SCALE GENOMIC DNA]</scope>
    <source>
        <strain evidence="1 3">MRSN 2154</strain>
    </source>
</reference>
<dbReference type="AlphaFoldDB" id="A0A140NNK4"/>
<dbReference type="Proteomes" id="UP000005012">
    <property type="component" value="Chromosome"/>
</dbReference>
<reference evidence="3" key="2">
    <citation type="submission" date="2012-04" db="EMBL/GenBank/DDBJ databases">
        <title>Complete genome sequence of Providencia stuartii clinical isolate MRSN 2154.</title>
        <authorList>
            <person name="Clifford R.J."/>
            <person name="Hang J."/>
            <person name="Riley M.C."/>
            <person name="Onmus-Leone F."/>
            <person name="Kuschner R.A."/>
            <person name="Lesho E.P."/>
            <person name="Waterman P.E."/>
        </authorList>
    </citation>
    <scope>NUCLEOTIDE SEQUENCE [LARGE SCALE GENOMIC DNA]</scope>
    <source>
        <strain evidence="3">MRSN 2154</strain>
    </source>
</reference>
<dbReference type="EMBL" id="CP003488">
    <property type="protein sequence ID" value="AFH94761.1"/>
    <property type="molecule type" value="Genomic_DNA"/>
</dbReference>
<organism evidence="1 3">
    <name type="scientific">Providencia stuartii (strain MRSN 2154)</name>
    <dbReference type="NCBI Taxonomy" id="1157951"/>
    <lineage>
        <taxon>Bacteria</taxon>
        <taxon>Pseudomonadati</taxon>
        <taxon>Pseudomonadota</taxon>
        <taxon>Gammaproteobacteria</taxon>
        <taxon>Enterobacterales</taxon>
        <taxon>Morganellaceae</taxon>
        <taxon>Providencia</taxon>
    </lineage>
</organism>
<gene>
    <name evidence="1" type="ordered locus">S70_09480</name>
    <name evidence="2" type="ordered locus">S70_14670</name>
</gene>
<protein>
    <submittedName>
        <fullName evidence="1">Uncharacterized protein</fullName>
    </submittedName>
</protein>
<dbReference type="KEGG" id="psi:S70_14670"/>
<dbReference type="RefSeq" id="WP_014657049.1">
    <property type="nucleotide sequence ID" value="NC_017731.1"/>
</dbReference>
<sequence>MNDYKDDFICKIESPSPEWVTFEIKTTMKDKFGANTTPKGSGASEAQKDYLKNIRDHSKESTESMRFGRNDFNLNKEQFDLLNSISKGMSKNNIVGYKLTVVVDDKFNVGGNNKYLFFYYLEGLDK</sequence>
<dbReference type="OrthoDB" id="6466635at2"/>
<dbReference type="EMBL" id="CP003488">
    <property type="protein sequence ID" value="AFH93756.1"/>
    <property type="molecule type" value="Genomic_DNA"/>
</dbReference>
<proteinExistence type="predicted"/>
<accession>A0A140NNK4</accession>
<evidence type="ECO:0000313" key="3">
    <source>
        <dbReference type="Proteomes" id="UP000005012"/>
    </source>
</evidence>
<dbReference type="GeneID" id="93520519"/>
<dbReference type="PATRIC" id="fig|1157951.4.peg.1899"/>